<keyword evidence="2" id="KW-1185">Reference proteome</keyword>
<dbReference type="AlphaFoldDB" id="A0A1I2FZ46"/>
<reference evidence="1 2" key="1">
    <citation type="submission" date="2016-10" db="EMBL/GenBank/DDBJ databases">
        <authorList>
            <person name="de Groot N.N."/>
        </authorList>
    </citation>
    <scope>NUCLEOTIDE SEQUENCE [LARGE SCALE GENOMIC DNA]</scope>
    <source>
        <strain>GEY</strain>
        <strain evidence="2">DSM 9560</strain>
    </source>
</reference>
<evidence type="ECO:0000313" key="1">
    <source>
        <dbReference type="EMBL" id="SFF09711.1"/>
    </source>
</evidence>
<dbReference type="Proteomes" id="UP000199513">
    <property type="component" value="Unassembled WGS sequence"/>
</dbReference>
<gene>
    <name evidence="1" type="ORF">SAMN04488541_1015115</name>
</gene>
<dbReference type="STRING" id="1003.SAMN04488541_1015115"/>
<dbReference type="RefSeq" id="WP_091544748.1">
    <property type="nucleotide sequence ID" value="NZ_FONY01000015.1"/>
</dbReference>
<protein>
    <submittedName>
        <fullName evidence="1">Uncharacterized protein</fullName>
    </submittedName>
</protein>
<dbReference type="EMBL" id="FONY01000015">
    <property type="protein sequence ID" value="SFF09711.1"/>
    <property type="molecule type" value="Genomic_DNA"/>
</dbReference>
<proteinExistence type="predicted"/>
<accession>A0A1I2FZ46</accession>
<organism evidence="1 2">
    <name type="scientific">Thermoflexibacter ruber</name>
    <dbReference type="NCBI Taxonomy" id="1003"/>
    <lineage>
        <taxon>Bacteria</taxon>
        <taxon>Pseudomonadati</taxon>
        <taxon>Bacteroidota</taxon>
        <taxon>Cytophagia</taxon>
        <taxon>Cytophagales</taxon>
        <taxon>Thermoflexibacteraceae</taxon>
        <taxon>Thermoflexibacter</taxon>
    </lineage>
</organism>
<evidence type="ECO:0000313" key="2">
    <source>
        <dbReference type="Proteomes" id="UP000199513"/>
    </source>
</evidence>
<sequence length="76" mass="8112">MKNSKKALLLGFALSMAVLSWVYPLKQVKAEFGKRPHPIPCYHQDTCIPVSAGADCVPGSMGCIPNPCPPGTTPML</sequence>
<name>A0A1I2FZ46_9BACT</name>